<name>A0A1H7H215_HALLR</name>
<sequence length="147" mass="16035">MQPLQFLVPLDQLAAVEPVVPHIALALVVANLATRFLGHKAHVRQAEEGGEEALSRYLPHALTSGALVVTSFLFLLLEPHGGMVLTVLVLGMFLTDFFEFEARKVEARNGRPLDRPNGGLTASAIVLLYAAYQSLFFLIADVWNAVI</sequence>
<proteinExistence type="predicted"/>
<evidence type="ECO:0000259" key="2">
    <source>
        <dbReference type="Pfam" id="PF23995"/>
    </source>
</evidence>
<feature type="transmembrane region" description="Helical" evidence="1">
    <location>
        <begin position="20"/>
        <end position="37"/>
    </location>
</feature>
<protein>
    <recommendedName>
        <fullName evidence="2">DUF7313 domain-containing protein</fullName>
    </recommendedName>
</protein>
<dbReference type="Pfam" id="PF23995">
    <property type="entry name" value="DUF7313"/>
    <property type="match status" value="1"/>
</dbReference>
<dbReference type="EMBL" id="FOAD01000001">
    <property type="protein sequence ID" value="SEK44351.1"/>
    <property type="molecule type" value="Genomic_DNA"/>
</dbReference>
<gene>
    <name evidence="3" type="ORF">SAMN04488691_101467</name>
</gene>
<dbReference type="AlphaFoldDB" id="A0A1H7H215"/>
<evidence type="ECO:0000313" key="4">
    <source>
        <dbReference type="Proteomes" id="UP000183894"/>
    </source>
</evidence>
<evidence type="ECO:0000256" key="1">
    <source>
        <dbReference type="SAM" id="Phobius"/>
    </source>
</evidence>
<keyword evidence="1" id="KW-0812">Transmembrane</keyword>
<dbReference type="InterPro" id="IPR055737">
    <property type="entry name" value="DUF7313"/>
</dbReference>
<dbReference type="OrthoDB" id="234683at2157"/>
<organism evidence="3 4">
    <name type="scientific">Haloferax larsenii</name>
    <dbReference type="NCBI Taxonomy" id="302484"/>
    <lineage>
        <taxon>Archaea</taxon>
        <taxon>Methanobacteriati</taxon>
        <taxon>Methanobacteriota</taxon>
        <taxon>Stenosarchaea group</taxon>
        <taxon>Halobacteria</taxon>
        <taxon>Halobacteriales</taxon>
        <taxon>Haloferacaceae</taxon>
        <taxon>Haloferax</taxon>
    </lineage>
</organism>
<keyword evidence="1" id="KW-1133">Transmembrane helix</keyword>
<feature type="transmembrane region" description="Helical" evidence="1">
    <location>
        <begin position="83"/>
        <end position="100"/>
    </location>
</feature>
<feature type="transmembrane region" description="Helical" evidence="1">
    <location>
        <begin position="120"/>
        <end position="140"/>
    </location>
</feature>
<keyword evidence="1" id="KW-0472">Membrane</keyword>
<feature type="domain" description="DUF7313" evidence="2">
    <location>
        <begin position="2"/>
        <end position="147"/>
    </location>
</feature>
<accession>A0A1H7H215</accession>
<evidence type="ECO:0000313" key="3">
    <source>
        <dbReference type="EMBL" id="SEK44351.1"/>
    </source>
</evidence>
<reference evidence="3 4" key="1">
    <citation type="submission" date="2016-10" db="EMBL/GenBank/DDBJ databases">
        <authorList>
            <person name="de Groot N.N."/>
        </authorList>
    </citation>
    <scope>NUCLEOTIDE SEQUENCE [LARGE SCALE GENOMIC DNA]</scope>
    <source>
        <strain evidence="3 4">CDM_5</strain>
    </source>
</reference>
<dbReference type="RefSeq" id="WP_074791707.1">
    <property type="nucleotide sequence ID" value="NZ_FOAD01000001.1"/>
</dbReference>
<dbReference type="Proteomes" id="UP000183894">
    <property type="component" value="Unassembled WGS sequence"/>
</dbReference>